<dbReference type="EMBL" id="JAENRR010000031">
    <property type="protein sequence ID" value="MBK3518307.1"/>
    <property type="molecule type" value="Genomic_DNA"/>
</dbReference>
<accession>A0ABS1HKW1</accession>
<dbReference type="Proteomes" id="UP000605676">
    <property type="component" value="Unassembled WGS sequence"/>
</dbReference>
<dbReference type="PIRSF" id="PIRSF001439">
    <property type="entry name" value="CryM"/>
    <property type="match status" value="1"/>
</dbReference>
<dbReference type="Pfam" id="PF02423">
    <property type="entry name" value="OCD_Mu_crystall"/>
    <property type="match status" value="1"/>
</dbReference>
<organism evidence="1 2">
    <name type="scientific">Carboxylicivirga marina</name>
    <dbReference type="NCBI Taxonomy" id="2800988"/>
    <lineage>
        <taxon>Bacteria</taxon>
        <taxon>Pseudomonadati</taxon>
        <taxon>Bacteroidota</taxon>
        <taxon>Bacteroidia</taxon>
        <taxon>Marinilabiliales</taxon>
        <taxon>Marinilabiliaceae</taxon>
        <taxon>Carboxylicivirga</taxon>
    </lineage>
</organism>
<dbReference type="Gene3D" id="3.30.1780.10">
    <property type="entry name" value="ornithine cyclodeaminase, domain 1"/>
    <property type="match status" value="1"/>
</dbReference>
<sequence length="320" mass="35159">MRILSSQVIEQAAEPTLWTDIMELALKSSNDLDYFTPKRMHVDINDNTLLLMPSVGPDMFATKLVSVFPNNVKHGKAAINGTVVLNDGASGESLALLNGAKLTAMRTAAVACVGIRHLSDPLATTLGIIGGGAQGRHIAWLASHERDLERIYVYDRSPQTISEFISFMADKCPNVDVALCEDAQQVVVNSEIIATATTSPEPVIPNLEDLIIGKCFISVGSYKPDMRELPESIFRLIDSVWIDAEHGKTESGDLIYPLDKQMIKEEQVKHISSLIEQPNELGFRETRLFKTVGQGIFDLFAAKLVYEKACESNLGEEVNL</sequence>
<keyword evidence="2" id="KW-1185">Reference proteome</keyword>
<dbReference type="InterPro" id="IPR036291">
    <property type="entry name" value="NAD(P)-bd_dom_sf"/>
</dbReference>
<comment type="caution">
    <text evidence="1">The sequence shown here is derived from an EMBL/GenBank/DDBJ whole genome shotgun (WGS) entry which is preliminary data.</text>
</comment>
<name>A0ABS1HKW1_9BACT</name>
<evidence type="ECO:0000313" key="2">
    <source>
        <dbReference type="Proteomes" id="UP000605676"/>
    </source>
</evidence>
<dbReference type="PANTHER" id="PTHR13812:SF19">
    <property type="entry name" value="KETIMINE REDUCTASE MU-CRYSTALLIN"/>
    <property type="match status" value="1"/>
</dbReference>
<dbReference type="RefSeq" id="WP_200465534.1">
    <property type="nucleotide sequence ID" value="NZ_JAENRR010000031.1"/>
</dbReference>
<dbReference type="InterPro" id="IPR003462">
    <property type="entry name" value="ODC_Mu_crystall"/>
</dbReference>
<dbReference type="Gene3D" id="3.40.50.720">
    <property type="entry name" value="NAD(P)-binding Rossmann-like Domain"/>
    <property type="match status" value="1"/>
</dbReference>
<gene>
    <name evidence="1" type="ORF">JIV24_13260</name>
</gene>
<reference evidence="1 2" key="1">
    <citation type="submission" date="2021-01" db="EMBL/GenBank/DDBJ databases">
        <title>Carboxyliciviraga sp.nov., isolated from coastal sediments.</title>
        <authorList>
            <person name="Lu D."/>
            <person name="Zhang T."/>
        </authorList>
    </citation>
    <scope>NUCLEOTIDE SEQUENCE [LARGE SCALE GENOMIC DNA]</scope>
    <source>
        <strain evidence="1 2">N1Y132</strain>
    </source>
</reference>
<dbReference type="InterPro" id="IPR023401">
    <property type="entry name" value="ODC_N"/>
</dbReference>
<protein>
    <submittedName>
        <fullName evidence="1">Ornithine cyclodeaminase family protein</fullName>
    </submittedName>
</protein>
<evidence type="ECO:0000313" key="1">
    <source>
        <dbReference type="EMBL" id="MBK3518307.1"/>
    </source>
</evidence>
<proteinExistence type="predicted"/>
<dbReference type="SUPFAM" id="SSF51735">
    <property type="entry name" value="NAD(P)-binding Rossmann-fold domains"/>
    <property type="match status" value="1"/>
</dbReference>
<dbReference type="PANTHER" id="PTHR13812">
    <property type="entry name" value="KETIMINE REDUCTASE MU-CRYSTALLIN"/>
    <property type="match status" value="1"/>
</dbReference>